<feature type="domain" description="HTH lysR-type" evidence="5">
    <location>
        <begin position="1"/>
        <end position="58"/>
    </location>
</feature>
<keyword evidence="4" id="KW-0804">Transcription</keyword>
<proteinExistence type="inferred from homology"/>
<keyword evidence="3" id="KW-0238">DNA-binding</keyword>
<dbReference type="PANTHER" id="PTHR30126">
    <property type="entry name" value="HTH-TYPE TRANSCRIPTIONAL REGULATOR"/>
    <property type="match status" value="1"/>
</dbReference>
<evidence type="ECO:0000259" key="5">
    <source>
        <dbReference type="PROSITE" id="PS50931"/>
    </source>
</evidence>
<dbReference type="Pfam" id="PF00126">
    <property type="entry name" value="HTH_1"/>
    <property type="match status" value="1"/>
</dbReference>
<dbReference type="PROSITE" id="PS50931">
    <property type="entry name" value="HTH_LYSR"/>
    <property type="match status" value="1"/>
</dbReference>
<protein>
    <submittedName>
        <fullName evidence="6">LysR family transcriptional regulator</fullName>
    </submittedName>
</protein>
<dbReference type="SUPFAM" id="SSF53850">
    <property type="entry name" value="Periplasmic binding protein-like II"/>
    <property type="match status" value="1"/>
</dbReference>
<evidence type="ECO:0000313" key="6">
    <source>
        <dbReference type="EMBL" id="MZP30732.1"/>
    </source>
</evidence>
<dbReference type="EMBL" id="WXEY01000018">
    <property type="protein sequence ID" value="MZP30732.1"/>
    <property type="molecule type" value="Genomic_DNA"/>
</dbReference>
<dbReference type="GO" id="GO:0003700">
    <property type="term" value="F:DNA-binding transcription factor activity"/>
    <property type="evidence" value="ECO:0007669"/>
    <property type="project" value="InterPro"/>
</dbReference>
<dbReference type="InterPro" id="IPR005119">
    <property type="entry name" value="LysR_subst-bd"/>
</dbReference>
<comment type="caution">
    <text evidence="6">The sequence shown here is derived from an EMBL/GenBank/DDBJ whole genome shotgun (WGS) entry which is preliminary data.</text>
</comment>
<dbReference type="Proteomes" id="UP000463470">
    <property type="component" value="Unassembled WGS sequence"/>
</dbReference>
<dbReference type="RefSeq" id="WP_161259258.1">
    <property type="nucleotide sequence ID" value="NZ_WXEY01000018.1"/>
</dbReference>
<dbReference type="Gene3D" id="1.10.10.10">
    <property type="entry name" value="Winged helix-like DNA-binding domain superfamily/Winged helix DNA-binding domain"/>
    <property type="match status" value="1"/>
</dbReference>
<dbReference type="InterPro" id="IPR036388">
    <property type="entry name" value="WH-like_DNA-bd_sf"/>
</dbReference>
<dbReference type="CDD" id="cd08420">
    <property type="entry name" value="PBP2_CysL_like"/>
    <property type="match status" value="1"/>
</dbReference>
<name>A0A845L2C6_9FIRM</name>
<sequence>MLDTQLSIFKTVVDRGSISLAAQELHMTQSAVSQQILNLEAHFSVKLFDRLHRRLLITTAGKTLYPFAVELEQLYGRARNAMQELTQDISGLLRIGASLTIGEYLLPKLLVLFRQTHPRVSITMDVYNSDQITAMVVTGQLDLGFIESPDQLPGVLIPFPCGGDQLVIVGPADFANSAPLSLAELFQRRWVLREPMSGTRRFFEQFLESHGARPDDLQVVMELGSTQAIKEAVKAGLGFSVLSRFAVMEEVAQNALAIIPLAEGRIDRTFTLFYHREKFTTLAVDSFLDFIRNRIIAPESPESGLQAEEALQP</sequence>
<keyword evidence="2" id="KW-0805">Transcription regulation</keyword>
<dbReference type="Pfam" id="PF03466">
    <property type="entry name" value="LysR_substrate"/>
    <property type="match status" value="1"/>
</dbReference>
<dbReference type="SUPFAM" id="SSF46785">
    <property type="entry name" value="Winged helix' DNA-binding domain"/>
    <property type="match status" value="1"/>
</dbReference>
<reference evidence="6 7" key="1">
    <citation type="submission" date="2020-01" db="EMBL/GenBank/DDBJ databases">
        <title>Whole-genome sequence of Heliobacterium undosum DSM 13378.</title>
        <authorList>
            <person name="Kyndt J.A."/>
            <person name="Meyer T.E."/>
        </authorList>
    </citation>
    <scope>NUCLEOTIDE SEQUENCE [LARGE SCALE GENOMIC DNA]</scope>
    <source>
        <strain evidence="6 7">DSM 13378</strain>
    </source>
</reference>
<dbReference type="PRINTS" id="PR00039">
    <property type="entry name" value="HTHLYSR"/>
</dbReference>
<dbReference type="PANTHER" id="PTHR30126:SF39">
    <property type="entry name" value="HTH-TYPE TRANSCRIPTIONAL REGULATOR CYSL"/>
    <property type="match status" value="1"/>
</dbReference>
<evidence type="ECO:0000256" key="4">
    <source>
        <dbReference type="ARBA" id="ARBA00023163"/>
    </source>
</evidence>
<gene>
    <name evidence="6" type="ORF">GTO91_13515</name>
</gene>
<organism evidence="6 7">
    <name type="scientific">Heliomicrobium undosum</name>
    <dbReference type="NCBI Taxonomy" id="121734"/>
    <lineage>
        <taxon>Bacteria</taxon>
        <taxon>Bacillati</taxon>
        <taxon>Bacillota</taxon>
        <taxon>Clostridia</taxon>
        <taxon>Eubacteriales</taxon>
        <taxon>Heliobacteriaceae</taxon>
        <taxon>Heliomicrobium</taxon>
    </lineage>
</organism>
<evidence type="ECO:0000256" key="2">
    <source>
        <dbReference type="ARBA" id="ARBA00023015"/>
    </source>
</evidence>
<comment type="similarity">
    <text evidence="1">Belongs to the LysR transcriptional regulatory family.</text>
</comment>
<dbReference type="InterPro" id="IPR000847">
    <property type="entry name" value="LysR_HTH_N"/>
</dbReference>
<keyword evidence="7" id="KW-1185">Reference proteome</keyword>
<accession>A0A845L2C6</accession>
<evidence type="ECO:0000313" key="7">
    <source>
        <dbReference type="Proteomes" id="UP000463470"/>
    </source>
</evidence>
<dbReference type="Gene3D" id="3.40.190.290">
    <property type="match status" value="1"/>
</dbReference>
<evidence type="ECO:0000256" key="1">
    <source>
        <dbReference type="ARBA" id="ARBA00009437"/>
    </source>
</evidence>
<dbReference type="InterPro" id="IPR036390">
    <property type="entry name" value="WH_DNA-bd_sf"/>
</dbReference>
<dbReference type="FunFam" id="1.10.10.10:FF:000001">
    <property type="entry name" value="LysR family transcriptional regulator"/>
    <property type="match status" value="1"/>
</dbReference>
<evidence type="ECO:0000256" key="3">
    <source>
        <dbReference type="ARBA" id="ARBA00023125"/>
    </source>
</evidence>
<dbReference type="OrthoDB" id="9785745at2"/>
<dbReference type="AlphaFoldDB" id="A0A845L2C6"/>
<dbReference type="GO" id="GO:0000976">
    <property type="term" value="F:transcription cis-regulatory region binding"/>
    <property type="evidence" value="ECO:0007669"/>
    <property type="project" value="TreeGrafter"/>
</dbReference>